<organism evidence="4 5">
    <name type="scientific">Listeria seeligeri</name>
    <dbReference type="NCBI Taxonomy" id="1640"/>
    <lineage>
        <taxon>Bacteria</taxon>
        <taxon>Bacillati</taxon>
        <taxon>Bacillota</taxon>
        <taxon>Bacilli</taxon>
        <taxon>Bacillales</taxon>
        <taxon>Listeriaceae</taxon>
        <taxon>Listeria</taxon>
    </lineage>
</organism>
<evidence type="ECO:0000313" key="5">
    <source>
        <dbReference type="Proteomes" id="UP000523362"/>
    </source>
</evidence>
<gene>
    <name evidence="4" type="ORF">HB897_12400</name>
</gene>
<dbReference type="PANTHER" id="PTHR31302:SF31">
    <property type="entry name" value="PHOSPHODIESTERASE YAEI"/>
    <property type="match status" value="1"/>
</dbReference>
<reference evidence="4 5" key="1">
    <citation type="submission" date="2020-03" db="EMBL/GenBank/DDBJ databases">
        <title>Soil Listeria distribution.</title>
        <authorList>
            <person name="Liao J."/>
            <person name="Wiedmann M."/>
        </authorList>
    </citation>
    <scope>NUCLEOTIDE SEQUENCE [LARGE SCALE GENOMIC DNA]</scope>
    <source>
        <strain evidence="4 5">FSL L7-1560</strain>
    </source>
</reference>
<evidence type="ECO:0000259" key="3">
    <source>
        <dbReference type="Pfam" id="PF00149"/>
    </source>
</evidence>
<keyword evidence="2" id="KW-0378">Hydrolase</keyword>
<accession>A0A7X0X3W5</accession>
<sequence length="290" mass="32096">MKKTGLGILGAVAAFTGYAYWSTKHLTITNYEITSAKIPEEWDGASFIQLSDLHSASFGLYNNPLLSMVNELSPDAVFLTGDMLDGDESPVVAMALVRKLAKEFPTFYVSGNHEGRSAFYEDFKADMEAHQVKVLENERYFLKKDDAAIMVAGIEDPRFSKEEWLEADLPKNEWETEALKVSLDEATNNLSADYFTILLAHRPEFWPLYQAYPVDLVLSGHAHGGQARLPLTEGLFAPGQGFLPKWTAGIHRAGGKALIVSRGLGNVTKLPRLFNDPEVVRITLKSKGDA</sequence>
<dbReference type="EMBL" id="JAARRG010000010">
    <property type="protein sequence ID" value="MBC1487030.1"/>
    <property type="molecule type" value="Genomic_DNA"/>
</dbReference>
<keyword evidence="1" id="KW-0479">Metal-binding</keyword>
<dbReference type="Gene3D" id="3.60.21.10">
    <property type="match status" value="1"/>
</dbReference>
<dbReference type="GO" id="GO:0009245">
    <property type="term" value="P:lipid A biosynthetic process"/>
    <property type="evidence" value="ECO:0007669"/>
    <property type="project" value="TreeGrafter"/>
</dbReference>
<evidence type="ECO:0000256" key="1">
    <source>
        <dbReference type="ARBA" id="ARBA00022723"/>
    </source>
</evidence>
<dbReference type="RefSeq" id="WP_139590564.1">
    <property type="nucleotide sequence ID" value="NZ_CP034772.1"/>
</dbReference>
<dbReference type="InterPro" id="IPR051158">
    <property type="entry name" value="Metallophosphoesterase_sf"/>
</dbReference>
<dbReference type="Pfam" id="PF00149">
    <property type="entry name" value="Metallophos"/>
    <property type="match status" value="1"/>
</dbReference>
<dbReference type="CDD" id="cd07385">
    <property type="entry name" value="MPP_YkuE_C"/>
    <property type="match status" value="1"/>
</dbReference>
<dbReference type="PANTHER" id="PTHR31302">
    <property type="entry name" value="TRANSMEMBRANE PROTEIN WITH METALLOPHOSPHOESTERASE DOMAIN-RELATED"/>
    <property type="match status" value="1"/>
</dbReference>
<evidence type="ECO:0000313" key="4">
    <source>
        <dbReference type="EMBL" id="MBC1487030.1"/>
    </source>
</evidence>
<dbReference type="GO" id="GO:0046872">
    <property type="term" value="F:metal ion binding"/>
    <property type="evidence" value="ECO:0007669"/>
    <property type="project" value="UniProtKB-KW"/>
</dbReference>
<protein>
    <submittedName>
        <fullName evidence="4">Metallophosphoesterase</fullName>
    </submittedName>
</protein>
<dbReference type="AlphaFoldDB" id="A0A7X0X3W5"/>
<feature type="domain" description="Calcineurin-like phosphoesterase" evidence="3">
    <location>
        <begin position="47"/>
        <end position="224"/>
    </location>
</feature>
<dbReference type="InterPro" id="IPR029052">
    <property type="entry name" value="Metallo-depent_PP-like"/>
</dbReference>
<dbReference type="Proteomes" id="UP000523362">
    <property type="component" value="Unassembled WGS sequence"/>
</dbReference>
<proteinExistence type="predicted"/>
<dbReference type="GO" id="GO:0008758">
    <property type="term" value="F:UDP-2,3-diacylglucosamine hydrolase activity"/>
    <property type="evidence" value="ECO:0007669"/>
    <property type="project" value="TreeGrafter"/>
</dbReference>
<comment type="caution">
    <text evidence="4">The sequence shown here is derived from an EMBL/GenBank/DDBJ whole genome shotgun (WGS) entry which is preliminary data.</text>
</comment>
<dbReference type="GO" id="GO:0016020">
    <property type="term" value="C:membrane"/>
    <property type="evidence" value="ECO:0007669"/>
    <property type="project" value="GOC"/>
</dbReference>
<dbReference type="InterPro" id="IPR004843">
    <property type="entry name" value="Calcineurin-like_PHP"/>
</dbReference>
<evidence type="ECO:0000256" key="2">
    <source>
        <dbReference type="ARBA" id="ARBA00022801"/>
    </source>
</evidence>
<dbReference type="SUPFAM" id="SSF56300">
    <property type="entry name" value="Metallo-dependent phosphatases"/>
    <property type="match status" value="1"/>
</dbReference>
<name>A0A7X0X3W5_LISSE</name>